<name>E1WZQ4_HALMS</name>
<evidence type="ECO:0000313" key="1">
    <source>
        <dbReference type="EMBL" id="CBW26240.1"/>
    </source>
</evidence>
<dbReference type="RefSeq" id="WP_014244024.1">
    <property type="nucleotide sequence ID" value="NC_016620.1"/>
</dbReference>
<dbReference type="PROSITE" id="PS51257">
    <property type="entry name" value="PROKAR_LIPOPROTEIN"/>
    <property type="match status" value="1"/>
</dbReference>
<accession>E1WZQ4</accession>
<reference evidence="2" key="1">
    <citation type="journal article" date="2013" name="ISME J.">
        <title>A small predatory core genome in the divergent marine Bacteriovorax marinus SJ and the terrestrial Bdellovibrio bacteriovorus.</title>
        <authorList>
            <person name="Crossman L.C."/>
            <person name="Chen H."/>
            <person name="Cerdeno-Tarraga A.M."/>
            <person name="Brooks K."/>
            <person name="Quail M.A."/>
            <person name="Pineiro S.A."/>
            <person name="Hobley L."/>
            <person name="Sockett R.E."/>
            <person name="Bentley S.D."/>
            <person name="Parkhill J."/>
            <person name="Williams H.N."/>
            <person name="Stine O.C."/>
        </authorList>
    </citation>
    <scope>NUCLEOTIDE SEQUENCE [LARGE SCALE GENOMIC DNA]</scope>
    <source>
        <strain evidence="2">ATCC BAA-682 / DSM 15412 / SJ</strain>
    </source>
</reference>
<dbReference type="HOGENOM" id="CLU_3184388_0_0_7"/>
<proteinExistence type="predicted"/>
<gene>
    <name evidence="1" type="ordered locus">BMS_1375</name>
</gene>
<evidence type="ECO:0008006" key="3">
    <source>
        <dbReference type="Google" id="ProtNLM"/>
    </source>
</evidence>
<evidence type="ECO:0000313" key="2">
    <source>
        <dbReference type="Proteomes" id="UP000008963"/>
    </source>
</evidence>
<protein>
    <recommendedName>
        <fullName evidence="3">Lipoprotein</fullName>
    </recommendedName>
</protein>
<keyword evidence="2" id="KW-1185">Reference proteome</keyword>
<organism evidence="1 2">
    <name type="scientific">Halobacteriovorax marinus (strain ATCC BAA-682 / DSM 15412 / SJ)</name>
    <name type="common">Bacteriovorax marinus</name>
    <dbReference type="NCBI Taxonomy" id="862908"/>
    <lineage>
        <taxon>Bacteria</taxon>
        <taxon>Pseudomonadati</taxon>
        <taxon>Bdellovibrionota</taxon>
        <taxon>Bacteriovoracia</taxon>
        <taxon>Bacteriovoracales</taxon>
        <taxon>Halobacteriovoraceae</taxon>
        <taxon>Halobacteriovorax</taxon>
    </lineage>
</organism>
<sequence length="46" mass="4849">MKAIGLILLLTLTSCTTNKALRNSKLGTLTPSSVASINLSGFQTLR</sequence>
<dbReference type="Proteomes" id="UP000008963">
    <property type="component" value="Chromosome"/>
</dbReference>
<dbReference type="AlphaFoldDB" id="E1WZQ4"/>
<dbReference type="KEGG" id="bmx:BMS_1375"/>
<dbReference type="PATRIC" id="fig|862908.3.peg.1307"/>
<dbReference type="EMBL" id="FQ312005">
    <property type="protein sequence ID" value="CBW26240.1"/>
    <property type="molecule type" value="Genomic_DNA"/>
</dbReference>